<evidence type="ECO:0000313" key="1">
    <source>
        <dbReference type="EMBL" id="CUH60264.1"/>
    </source>
</evidence>
<protein>
    <submittedName>
        <fullName evidence="1">Uncharacterized protein</fullName>
    </submittedName>
</protein>
<accession>A0A0P1EYP3</accession>
<dbReference type="Proteomes" id="UP000051298">
    <property type="component" value="Unassembled WGS sequence"/>
</dbReference>
<proteinExistence type="predicted"/>
<name>A0A0P1EYP3_9RHOB</name>
<sequence length="98" mass="11407">MIIALRSKIKRGLWAYNPFSLADLADDGEPCRWELAPYHSVVDCRRPNAQSRSDAPLSKLCSNVFCFVHSPTFHNKWITTRPRLVDCKEIHIRWISRP</sequence>
<dbReference type="AlphaFoldDB" id="A0A0P1EYP3"/>
<dbReference type="EMBL" id="CYRX01000025">
    <property type="protein sequence ID" value="CUH60264.1"/>
    <property type="molecule type" value="Genomic_DNA"/>
</dbReference>
<reference evidence="1 2" key="1">
    <citation type="submission" date="2015-09" db="EMBL/GenBank/DDBJ databases">
        <authorList>
            <consortium name="Swine Surveillance"/>
        </authorList>
    </citation>
    <scope>NUCLEOTIDE SEQUENCE [LARGE SCALE GENOMIC DNA]</scope>
    <source>
        <strain evidence="1 2">CECT 5294</strain>
    </source>
</reference>
<evidence type="ECO:0000313" key="2">
    <source>
        <dbReference type="Proteomes" id="UP000051298"/>
    </source>
</evidence>
<gene>
    <name evidence="1" type="ORF">THS5294_01553</name>
</gene>
<organism evidence="1 2">
    <name type="scientific">Thalassobacter stenotrophicus</name>
    <dbReference type="NCBI Taxonomy" id="266809"/>
    <lineage>
        <taxon>Bacteria</taxon>
        <taxon>Pseudomonadati</taxon>
        <taxon>Pseudomonadota</taxon>
        <taxon>Alphaproteobacteria</taxon>
        <taxon>Rhodobacterales</taxon>
        <taxon>Roseobacteraceae</taxon>
        <taxon>Thalassobacter</taxon>
    </lineage>
</organism>